<feature type="domain" description="Integrase catalytic" evidence="2">
    <location>
        <begin position="289"/>
        <end position="448"/>
    </location>
</feature>
<dbReference type="SUPFAM" id="SSF48295">
    <property type="entry name" value="TrpR-like"/>
    <property type="match status" value="2"/>
</dbReference>
<dbReference type="InterPro" id="IPR036388">
    <property type="entry name" value="WH-like_DNA-bd_sf"/>
</dbReference>
<evidence type="ECO:0000313" key="3">
    <source>
        <dbReference type="EMBL" id="MDD2179974.1"/>
    </source>
</evidence>
<dbReference type="Pfam" id="PF13333">
    <property type="entry name" value="rve_2"/>
    <property type="match status" value="1"/>
</dbReference>
<dbReference type="Pfam" id="PF00665">
    <property type="entry name" value="rve"/>
    <property type="match status" value="1"/>
</dbReference>
<dbReference type="SUPFAM" id="SSF53098">
    <property type="entry name" value="Ribonuclease H-like"/>
    <property type="match status" value="1"/>
</dbReference>
<reference evidence="3" key="1">
    <citation type="submission" date="2022-10" db="EMBL/GenBank/DDBJ databases">
        <title>Description of microaerobic benzene degrading bacteria.</title>
        <authorList>
            <person name="Bedics A."/>
            <person name="Tancsics A."/>
            <person name="Banerjee S."/>
        </authorList>
    </citation>
    <scope>NUCLEOTIDE SEQUENCE</scope>
    <source>
        <strain evidence="3">D2M1</strain>
    </source>
</reference>
<dbReference type="PROSITE" id="PS50994">
    <property type="entry name" value="INTEGRASE"/>
    <property type="match status" value="1"/>
</dbReference>
<dbReference type="InterPro" id="IPR025948">
    <property type="entry name" value="HTH-like_dom"/>
</dbReference>
<dbReference type="Proteomes" id="UP001148932">
    <property type="component" value="Unassembled WGS sequence"/>
</dbReference>
<dbReference type="Gene3D" id="1.10.10.10">
    <property type="entry name" value="Winged helix-like DNA-binding domain superfamily/Winged helix DNA-binding domain"/>
    <property type="match status" value="1"/>
</dbReference>
<protein>
    <submittedName>
        <fullName evidence="3">IS3 family transposase</fullName>
    </submittedName>
</protein>
<dbReference type="InterPro" id="IPR048020">
    <property type="entry name" value="Transpos_IS3"/>
</dbReference>
<evidence type="ECO:0000313" key="4">
    <source>
        <dbReference type="Proteomes" id="UP001148932"/>
    </source>
</evidence>
<dbReference type="PANTHER" id="PTHR46889">
    <property type="entry name" value="TRANSPOSASE INSF FOR INSERTION SEQUENCE IS3B-RELATED"/>
    <property type="match status" value="1"/>
</dbReference>
<dbReference type="NCBIfam" id="NF033516">
    <property type="entry name" value="transpos_IS3"/>
    <property type="match status" value="1"/>
</dbReference>
<accession>A0ABT5S1Z0</accession>
<dbReference type="InterPro" id="IPR001584">
    <property type="entry name" value="Integrase_cat-core"/>
</dbReference>
<dbReference type="EMBL" id="JAPCKI010000017">
    <property type="protein sequence ID" value="MDD2179974.1"/>
    <property type="molecule type" value="Genomic_DNA"/>
</dbReference>
<dbReference type="RefSeq" id="WP_274113609.1">
    <property type="nucleotide sequence ID" value="NZ_JAPCKI010000017.1"/>
</dbReference>
<feature type="coiled-coil region" evidence="1">
    <location>
        <begin position="129"/>
        <end position="156"/>
    </location>
</feature>
<evidence type="ECO:0000256" key="1">
    <source>
        <dbReference type="SAM" id="Coils"/>
    </source>
</evidence>
<keyword evidence="4" id="KW-1185">Reference proteome</keyword>
<organism evidence="3 4">
    <name type="scientific">Acidovorax benzenivorans</name>
    <dbReference type="NCBI Taxonomy" id="2987520"/>
    <lineage>
        <taxon>Bacteria</taxon>
        <taxon>Pseudomonadati</taxon>
        <taxon>Pseudomonadota</taxon>
        <taxon>Betaproteobacteria</taxon>
        <taxon>Burkholderiales</taxon>
        <taxon>Comamonadaceae</taxon>
        <taxon>Acidovorax</taxon>
    </lineage>
</organism>
<dbReference type="Gene3D" id="3.30.420.10">
    <property type="entry name" value="Ribonuclease H-like superfamily/Ribonuclease H"/>
    <property type="match status" value="1"/>
</dbReference>
<dbReference type="InterPro" id="IPR010921">
    <property type="entry name" value="Trp_repressor/repl_initiator"/>
</dbReference>
<comment type="caution">
    <text evidence="3">The sequence shown here is derived from an EMBL/GenBank/DDBJ whole genome shotgun (WGS) entry which is preliminary data.</text>
</comment>
<dbReference type="InterPro" id="IPR012337">
    <property type="entry name" value="RNaseH-like_sf"/>
</dbReference>
<keyword evidence="1" id="KW-0175">Coiled coil</keyword>
<dbReference type="InterPro" id="IPR050900">
    <property type="entry name" value="Transposase_IS3/IS150/IS904"/>
</dbReference>
<sequence length="448" mass="51647">MKKYQTEFKLKVVKSFMAGDGGAKLLVRQWSVPEEKIRTWVSHYRLHGIDGLRPKRCTYSAQFKLQVLSHQDREQLSSRQVAAIYDIRNPNQVVVWRRNLDQGRLQAIENEKEERPKMKLESRCAVPSKNVAADAAQTLREENERLRAEVAYLKKLQAMNSVEEISCADKARLIAGLRHRHKLAYLLQVADLPRSTFYYQCQASQRADQQSALEARIRTVYDEHKGRYGYRRITAALCNAVVEPINHKCVQRLMRKMGLRALIRVKKRSRHVLGVSDAHVPNVLQRDFRATAPNQKWATDVTEFNVNGHKLYLSACMDLYNGEIVAYRMARRPVFEMVSSMLEAALARTACTGELIVHSDQGWHYKMQPYRAMLVQRGVKQSMSRKGNCFDNAAIESFFGTLKAEYFRLAAPDSLDTLEAGVHEYIHYYNHERIKLRLSGLSPVGYRL</sequence>
<name>A0ABT5S1Z0_9BURK</name>
<gene>
    <name evidence="3" type="ORF">OIN59_21250</name>
</gene>
<proteinExistence type="predicted"/>
<dbReference type="PANTHER" id="PTHR46889:SF4">
    <property type="entry name" value="TRANSPOSASE INSO FOR INSERTION SEQUENCE ELEMENT IS911B-RELATED"/>
    <property type="match status" value="1"/>
</dbReference>
<dbReference type="Pfam" id="PF13276">
    <property type="entry name" value="HTH_21"/>
    <property type="match status" value="1"/>
</dbReference>
<evidence type="ECO:0000259" key="2">
    <source>
        <dbReference type="PROSITE" id="PS50994"/>
    </source>
</evidence>
<dbReference type="InterPro" id="IPR036397">
    <property type="entry name" value="RNaseH_sf"/>
</dbReference>